<dbReference type="Pfam" id="PF05258">
    <property type="entry name" value="DciA"/>
    <property type="match status" value="1"/>
</dbReference>
<accession>A0A382JFG1</accession>
<sequence length="160" mass="18963">MEFKNNTKHRYKTIQGLRSFKNTLPKNVKKIIGKRGHIYSETLDNWRYIVGDELFKVCFPKSFKNSNRFGSSYLSIMVKRGHEVDLEYSKKSILEKLNSYLGYNAVEKLKFISFEGEETELKKKINKDATNNEYKEKISKIKNDKIKKSLIELSKYFKKK</sequence>
<dbReference type="InterPro" id="IPR007922">
    <property type="entry name" value="DciA-like"/>
</dbReference>
<proteinExistence type="predicted"/>
<name>A0A382JFG1_9ZZZZ</name>
<protein>
    <recommendedName>
        <fullName evidence="2">DUF721 domain-containing protein</fullName>
    </recommendedName>
</protein>
<dbReference type="EMBL" id="UINC01074046">
    <property type="protein sequence ID" value="SVC10880.1"/>
    <property type="molecule type" value="Genomic_DNA"/>
</dbReference>
<evidence type="ECO:0000313" key="1">
    <source>
        <dbReference type="EMBL" id="SVC10880.1"/>
    </source>
</evidence>
<reference evidence="1" key="1">
    <citation type="submission" date="2018-05" db="EMBL/GenBank/DDBJ databases">
        <authorList>
            <person name="Lanie J.A."/>
            <person name="Ng W.-L."/>
            <person name="Kazmierczak K.M."/>
            <person name="Andrzejewski T.M."/>
            <person name="Davidsen T.M."/>
            <person name="Wayne K.J."/>
            <person name="Tettelin H."/>
            <person name="Glass J.I."/>
            <person name="Rusch D."/>
            <person name="Podicherti R."/>
            <person name="Tsui H.-C.T."/>
            <person name="Winkler M.E."/>
        </authorList>
    </citation>
    <scope>NUCLEOTIDE SEQUENCE</scope>
</reference>
<dbReference type="AlphaFoldDB" id="A0A382JFG1"/>
<gene>
    <name evidence="1" type="ORF">METZ01_LOCUS263734</name>
</gene>
<evidence type="ECO:0008006" key="2">
    <source>
        <dbReference type="Google" id="ProtNLM"/>
    </source>
</evidence>
<organism evidence="1">
    <name type="scientific">marine metagenome</name>
    <dbReference type="NCBI Taxonomy" id="408172"/>
    <lineage>
        <taxon>unclassified sequences</taxon>
        <taxon>metagenomes</taxon>
        <taxon>ecological metagenomes</taxon>
    </lineage>
</organism>